<dbReference type="PANTHER" id="PTHR22792:SF132">
    <property type="entry name" value="LA-RELATED PROTEIN 1"/>
    <property type="match status" value="1"/>
</dbReference>
<evidence type="ECO:0000313" key="6">
    <source>
        <dbReference type="WBParaSite" id="MBELARI_LOCUS10205"/>
    </source>
</evidence>
<feature type="compositionally biased region" description="Polar residues" evidence="3">
    <location>
        <begin position="361"/>
        <end position="387"/>
    </location>
</feature>
<feature type="region of interest" description="Disordered" evidence="3">
    <location>
        <begin position="19"/>
        <end position="134"/>
    </location>
</feature>
<feature type="compositionally biased region" description="Polar residues" evidence="3">
    <location>
        <begin position="279"/>
        <end position="293"/>
    </location>
</feature>
<dbReference type="InterPro" id="IPR036388">
    <property type="entry name" value="WH-like_DNA-bd_sf"/>
</dbReference>
<dbReference type="GO" id="GO:0010494">
    <property type="term" value="C:cytoplasmic stress granule"/>
    <property type="evidence" value="ECO:0007669"/>
    <property type="project" value="TreeGrafter"/>
</dbReference>
<feature type="compositionally biased region" description="Polar residues" evidence="3">
    <location>
        <begin position="23"/>
        <end position="45"/>
    </location>
</feature>
<feature type="region of interest" description="Disordered" evidence="3">
    <location>
        <begin position="158"/>
        <end position="297"/>
    </location>
</feature>
<feature type="region of interest" description="Disordered" evidence="3">
    <location>
        <begin position="317"/>
        <end position="458"/>
    </location>
</feature>
<dbReference type="InterPro" id="IPR036390">
    <property type="entry name" value="WH_DNA-bd_sf"/>
</dbReference>
<feature type="domain" description="HTH La-type RNA-binding" evidence="4">
    <location>
        <begin position="595"/>
        <end position="687"/>
    </location>
</feature>
<dbReference type="Pfam" id="PF05383">
    <property type="entry name" value="La"/>
    <property type="match status" value="1"/>
</dbReference>
<feature type="compositionally biased region" description="Basic and acidic residues" evidence="3">
    <location>
        <begin position="324"/>
        <end position="346"/>
    </location>
</feature>
<evidence type="ECO:0000256" key="1">
    <source>
        <dbReference type="ARBA" id="ARBA00022884"/>
    </source>
</evidence>
<accession>A0AAF3J1E9</accession>
<dbReference type="WBParaSite" id="MBELARI_LOCUS10205">
    <property type="protein sequence ID" value="MBELARI_LOCUS10205"/>
    <property type="gene ID" value="MBELARI_LOCUS10205"/>
</dbReference>
<dbReference type="Gene3D" id="1.10.10.10">
    <property type="entry name" value="Winged helix-like DNA-binding domain superfamily/Winged helix DNA-binding domain"/>
    <property type="match status" value="1"/>
</dbReference>
<dbReference type="SMART" id="SM00715">
    <property type="entry name" value="LA"/>
    <property type="match status" value="1"/>
</dbReference>
<evidence type="ECO:0000313" key="5">
    <source>
        <dbReference type="Proteomes" id="UP000887575"/>
    </source>
</evidence>
<feature type="compositionally biased region" description="Basic and acidic residues" evidence="3">
    <location>
        <begin position="49"/>
        <end position="81"/>
    </location>
</feature>
<dbReference type="InterPro" id="IPR006630">
    <property type="entry name" value="La_HTH"/>
</dbReference>
<feature type="compositionally biased region" description="Basic and acidic residues" evidence="3">
    <location>
        <begin position="107"/>
        <end position="118"/>
    </location>
</feature>
<feature type="compositionally biased region" description="Basic and acidic residues" evidence="3">
    <location>
        <begin position="261"/>
        <end position="278"/>
    </location>
</feature>
<feature type="compositionally biased region" description="Basic and acidic residues" evidence="3">
    <location>
        <begin position="699"/>
        <end position="711"/>
    </location>
</feature>
<protein>
    <submittedName>
        <fullName evidence="6">HTH La-type RNA-binding domain-containing protein</fullName>
    </submittedName>
</protein>
<dbReference type="AlphaFoldDB" id="A0AAF3J1E9"/>
<feature type="compositionally biased region" description="Polar residues" evidence="3">
    <location>
        <begin position="713"/>
        <end position="746"/>
    </location>
</feature>
<dbReference type="GO" id="GO:0045727">
    <property type="term" value="P:positive regulation of translation"/>
    <property type="evidence" value="ECO:0007669"/>
    <property type="project" value="TreeGrafter"/>
</dbReference>
<dbReference type="GO" id="GO:0003723">
    <property type="term" value="F:RNA binding"/>
    <property type="evidence" value="ECO:0007669"/>
    <property type="project" value="UniProtKB-UniRule"/>
</dbReference>
<keyword evidence="1 2" id="KW-0694">RNA-binding</keyword>
<organism evidence="5 6">
    <name type="scientific">Mesorhabditis belari</name>
    <dbReference type="NCBI Taxonomy" id="2138241"/>
    <lineage>
        <taxon>Eukaryota</taxon>
        <taxon>Metazoa</taxon>
        <taxon>Ecdysozoa</taxon>
        <taxon>Nematoda</taxon>
        <taxon>Chromadorea</taxon>
        <taxon>Rhabditida</taxon>
        <taxon>Rhabditina</taxon>
        <taxon>Rhabditomorpha</taxon>
        <taxon>Rhabditoidea</taxon>
        <taxon>Rhabditidae</taxon>
        <taxon>Mesorhabditinae</taxon>
        <taxon>Mesorhabditis</taxon>
    </lineage>
</organism>
<feature type="region of interest" description="Disordered" evidence="3">
    <location>
        <begin position="815"/>
        <end position="848"/>
    </location>
</feature>
<feature type="compositionally biased region" description="Low complexity" evidence="3">
    <location>
        <begin position="405"/>
        <end position="432"/>
    </location>
</feature>
<name>A0AAF3J1E9_9BILA</name>
<feature type="compositionally biased region" description="Basic and acidic residues" evidence="3">
    <location>
        <begin position="835"/>
        <end position="848"/>
    </location>
</feature>
<proteinExistence type="predicted"/>
<sequence length="848" mass="93819">MAARQPMLSFAKVVKGGELDIMEQSNDSARNSQQTEPQGQATHVQQEGKLSDEVVVTDRRRDRKGRNERGADRGNKHEKPRERRRPPRPRDFNNDGDNQNRRHKRNHPEQPEEKEKPAEVPVEPQTIPVVLKPAPPPAFNAWFRKSIDTTEPVQAVKVNGGNVEKENKEVVQVTKPPSPQKTTTEPSMDWPTLNAAVVEENATVNGVAHHSPSDSPKHKGESDEGNQGKGKPGKGNWKKIDINVDYGNNANRRINQGQVTRSDKQEGGRRSSKKEENRINGNDQTAHPLSNSPEAEANDSYCVEVRASNGVYYQSGVAHGWKKAVKEEDITPEMAGKDKESTDKKSAGSKAPLPGPRDENSQAGTRGNANNKQGINQGNSKIRQPSVNDYWHKQGGKEGGNGSKAPAAANNSTAPAARPAQSQNQQPQAYYQRNDRFQARPNVNAPPKLTAEQRRARGPLPDWDEIQEFEPDFDYMNLMDTQYAQYYALSVPQYDPGVGAMDPAVATMMIQQAQQHMAAFGFRPPLPMMLPQILPAPPQLAATHDASRPASVASSSTPAQLISPGGGGPTSGHDMPLNTAIPFAPMFPSHTSFQPMSEQSLKECVRKQIEYYFSPDNLQKDFFLRRKMNPNGFLPISLIASFPRVRSLTEDIAIIVEGLRSSDKVELNDSGDLVRPSDRPKYWPLAPTVHAAESPVSIKKSDMDVETKRLSDAPSTSQHQNDDSTNPEKSQQGHLSKTAEKPQTSVKPDETEPEIEDWQEVKTKKKKGGKGQDGKEYSRSQSNPMEGAYSEQENSYEVENNELTKADGYMHSNATLSVTPKRNDVKKTGHRPHGFAKESTRQMEKKGG</sequence>
<dbReference type="InterPro" id="IPR045180">
    <property type="entry name" value="La_dom_prot"/>
</dbReference>
<evidence type="ECO:0000259" key="4">
    <source>
        <dbReference type="PROSITE" id="PS50961"/>
    </source>
</evidence>
<feature type="region of interest" description="Disordered" evidence="3">
    <location>
        <begin position="548"/>
        <end position="573"/>
    </location>
</feature>
<feature type="compositionally biased region" description="Basic and acidic residues" evidence="3">
    <location>
        <begin position="211"/>
        <end position="222"/>
    </location>
</feature>
<evidence type="ECO:0000256" key="2">
    <source>
        <dbReference type="PROSITE-ProRule" id="PRU00332"/>
    </source>
</evidence>
<dbReference type="PANTHER" id="PTHR22792">
    <property type="entry name" value="LUPUS LA PROTEIN-RELATED"/>
    <property type="match status" value="1"/>
</dbReference>
<dbReference type="Proteomes" id="UP000887575">
    <property type="component" value="Unassembled WGS sequence"/>
</dbReference>
<evidence type="ECO:0000256" key="3">
    <source>
        <dbReference type="SAM" id="MobiDB-lite"/>
    </source>
</evidence>
<dbReference type="SUPFAM" id="SSF46785">
    <property type="entry name" value="Winged helix' DNA-binding domain"/>
    <property type="match status" value="1"/>
</dbReference>
<dbReference type="GO" id="GO:0005829">
    <property type="term" value="C:cytosol"/>
    <property type="evidence" value="ECO:0007669"/>
    <property type="project" value="TreeGrafter"/>
</dbReference>
<feature type="compositionally biased region" description="Polar residues" evidence="3">
    <location>
        <begin position="246"/>
        <end position="260"/>
    </location>
</feature>
<keyword evidence="5" id="KW-1185">Reference proteome</keyword>
<reference evidence="6" key="1">
    <citation type="submission" date="2024-02" db="UniProtKB">
        <authorList>
            <consortium name="WormBaseParasite"/>
        </authorList>
    </citation>
    <scope>IDENTIFICATION</scope>
</reference>
<dbReference type="PROSITE" id="PS50961">
    <property type="entry name" value="HTH_LA"/>
    <property type="match status" value="1"/>
</dbReference>
<feature type="region of interest" description="Disordered" evidence="3">
    <location>
        <begin position="665"/>
        <end position="796"/>
    </location>
</feature>